<feature type="transmembrane region" description="Helical" evidence="8">
    <location>
        <begin position="652"/>
        <end position="671"/>
    </location>
</feature>
<dbReference type="STRING" id="5762.D2VZR1"/>
<feature type="transmembrane region" description="Helical" evidence="8">
    <location>
        <begin position="404"/>
        <end position="424"/>
    </location>
</feature>
<dbReference type="Pfam" id="PF03733">
    <property type="entry name" value="YccF"/>
    <property type="match status" value="1"/>
</dbReference>
<name>D2VZR1_NAEGR</name>
<evidence type="ECO:0000256" key="8">
    <source>
        <dbReference type="SAM" id="Phobius"/>
    </source>
</evidence>
<dbReference type="GO" id="GO:0015369">
    <property type="term" value="F:calcium:proton antiporter activity"/>
    <property type="evidence" value="ECO:0007669"/>
    <property type="project" value="TreeGrafter"/>
</dbReference>
<dbReference type="GO" id="GO:0006874">
    <property type="term" value="P:intracellular calcium ion homeostasis"/>
    <property type="evidence" value="ECO:0007669"/>
    <property type="project" value="TreeGrafter"/>
</dbReference>
<feature type="transmembrane region" description="Helical" evidence="8">
    <location>
        <begin position="598"/>
        <end position="619"/>
    </location>
</feature>
<feature type="transmembrane region" description="Helical" evidence="8">
    <location>
        <begin position="436"/>
        <end position="458"/>
    </location>
</feature>
<feature type="domain" description="Sodium/calcium exchanger membrane region" evidence="9">
    <location>
        <begin position="658"/>
        <end position="805"/>
    </location>
</feature>
<dbReference type="InterPro" id="IPR005185">
    <property type="entry name" value="YccF"/>
</dbReference>
<dbReference type="Proteomes" id="UP000006671">
    <property type="component" value="Unassembled WGS sequence"/>
</dbReference>
<feature type="compositionally biased region" description="Low complexity" evidence="7">
    <location>
        <begin position="35"/>
        <end position="54"/>
    </location>
</feature>
<comment type="subcellular location">
    <subcellularLocation>
        <location evidence="1">Endomembrane system</location>
        <topology evidence="1">Multi-pass membrane protein</topology>
    </subcellularLocation>
</comment>
<dbReference type="RefSeq" id="XP_002670488.1">
    <property type="nucleotide sequence ID" value="XM_002670442.1"/>
</dbReference>
<evidence type="ECO:0000313" key="12">
    <source>
        <dbReference type="Proteomes" id="UP000006671"/>
    </source>
</evidence>
<dbReference type="PANTHER" id="PTHR31503:SF10">
    <property type="entry name" value="VNX1 PROTEIN"/>
    <property type="match status" value="1"/>
</dbReference>
<feature type="region of interest" description="Disordered" evidence="7">
    <location>
        <begin position="1"/>
        <end position="81"/>
    </location>
</feature>
<accession>D2VZR1</accession>
<feature type="compositionally biased region" description="Low complexity" evidence="7">
    <location>
        <begin position="7"/>
        <end position="19"/>
    </location>
</feature>
<evidence type="ECO:0000313" key="11">
    <source>
        <dbReference type="EMBL" id="EFC37744.1"/>
    </source>
</evidence>
<dbReference type="EMBL" id="GG738915">
    <property type="protein sequence ID" value="EFC37744.1"/>
    <property type="molecule type" value="Genomic_DNA"/>
</dbReference>
<evidence type="ECO:0000256" key="3">
    <source>
        <dbReference type="ARBA" id="ARBA00022692"/>
    </source>
</evidence>
<dbReference type="GO" id="GO:0012505">
    <property type="term" value="C:endomembrane system"/>
    <property type="evidence" value="ECO:0007669"/>
    <property type="project" value="UniProtKB-SubCell"/>
</dbReference>
<evidence type="ECO:0000259" key="9">
    <source>
        <dbReference type="Pfam" id="PF01699"/>
    </source>
</evidence>
<reference evidence="11 12" key="1">
    <citation type="journal article" date="2010" name="Cell">
        <title>The genome of Naegleria gruberi illuminates early eukaryotic versatility.</title>
        <authorList>
            <person name="Fritz-Laylin L.K."/>
            <person name="Prochnik S.E."/>
            <person name="Ginger M.L."/>
            <person name="Dacks J.B."/>
            <person name="Carpenter M.L."/>
            <person name="Field M.C."/>
            <person name="Kuo A."/>
            <person name="Paredez A."/>
            <person name="Chapman J."/>
            <person name="Pham J."/>
            <person name="Shu S."/>
            <person name="Neupane R."/>
            <person name="Cipriano M."/>
            <person name="Mancuso J."/>
            <person name="Tu H."/>
            <person name="Salamov A."/>
            <person name="Lindquist E."/>
            <person name="Shapiro H."/>
            <person name="Lucas S."/>
            <person name="Grigoriev I.V."/>
            <person name="Cande W.Z."/>
            <person name="Fulton C."/>
            <person name="Rokhsar D.S."/>
            <person name="Dawson S.C."/>
        </authorList>
    </citation>
    <scope>NUCLEOTIDE SEQUENCE [LARGE SCALE GENOMIC DNA]</scope>
    <source>
        <strain evidence="11 12">NEG-M</strain>
    </source>
</reference>
<feature type="transmembrane region" description="Helical" evidence="8">
    <location>
        <begin position="509"/>
        <end position="528"/>
    </location>
</feature>
<feature type="domain" description="Inner membrane component" evidence="10">
    <location>
        <begin position="195"/>
        <end position="245"/>
    </location>
</feature>
<protein>
    <submittedName>
        <fullName evidence="11">Predicted protein</fullName>
    </submittedName>
</protein>
<evidence type="ECO:0000256" key="2">
    <source>
        <dbReference type="ARBA" id="ARBA00022448"/>
    </source>
</evidence>
<dbReference type="FunCoup" id="D2VZR1">
    <property type="interactions" value="94"/>
</dbReference>
<evidence type="ECO:0000259" key="10">
    <source>
        <dbReference type="Pfam" id="PF03733"/>
    </source>
</evidence>
<keyword evidence="6 8" id="KW-0472">Membrane</keyword>
<sequence>MRQNQESAGGRRNSSGAGNHPNIVSGDGGDDHIQQQHSSYQQQGDVNSSNNNNSTTRGYIPLEEPIESEGDYGPYGDSSRDIIRSFDRKDSSSEYHEDFQHALNSSSSLKRRKRYSLRFEDQDENEDDITVDGENEIEVKKSIMNTMFGIMPFAGHVTVRDINERSEKVKTLYEQVGDLKPEQVKKPEKNRMISFGNIVYSLLWGWWLFLSYIFVALLCYLTIFCIPYGNKCLSMAFYYFWPFGKYIERIVPHNHAVNSENSSLMPNESEEVYYDENARESGGKKFLRIVGMVIWCIFPAPILFIVHCVCCVLSWLTVFGIPTTKVQFHGLKLLYKSFLELHVSDEFPPNVESDIMVCTYQAFNLYYYKYSLFGANVLLFNMLPFVPLSIVLGFAFSDEFVEEYGVGIFVTCILAVIPLSYYISKAVSSISAQSNYVVGAFLNASFGSVVEIILYFATLYKGMSAIVMQAVTGSFLGDTLLIPGLSMIFGGFKHRVQYFNKHAAGTSSLLLLVATVGCFVPSLFYTIYGNYELTCLSCVDLAIFFNNTANGTASLPYPGGQNNTGNGTTVPYHLACQNCIYVEKDFTKDPIYQHKAKPLALTTAAILPLAYLVGLIFSLKTHNKYYLRAPKVDEEDNDGTGKTPGGHGAAEWPRWVCVLILLIATIAFAFVAEAMTKSLEPAFEPLGIPLEFAGLTIFALVPNISEIVSAIKFALQNNVTLSLEIGNVAGIQTALIQIPALVIFSTIIFQEDITKVFSLTFPRLDLVAIFFAVIILNYVTIDGKSNYFHGFSLLVVYLIIVISFFFAYF</sequence>
<feature type="transmembrane region" description="Helical" evidence="8">
    <location>
        <begin position="692"/>
        <end position="715"/>
    </location>
</feature>
<dbReference type="InterPro" id="IPR004837">
    <property type="entry name" value="NaCa_Exmemb"/>
</dbReference>
<feature type="transmembrane region" description="Helical" evidence="8">
    <location>
        <begin position="470"/>
        <end position="489"/>
    </location>
</feature>
<feature type="transmembrane region" description="Helical" evidence="8">
    <location>
        <begin position="761"/>
        <end position="781"/>
    </location>
</feature>
<keyword evidence="3 8" id="KW-0812">Transmembrane</keyword>
<dbReference type="GO" id="GO:0005774">
    <property type="term" value="C:vacuolar membrane"/>
    <property type="evidence" value="ECO:0007669"/>
    <property type="project" value="UniProtKB-ARBA"/>
</dbReference>
<dbReference type="GeneID" id="8853591"/>
<evidence type="ECO:0000256" key="1">
    <source>
        <dbReference type="ARBA" id="ARBA00004127"/>
    </source>
</evidence>
<keyword evidence="12" id="KW-1185">Reference proteome</keyword>
<dbReference type="InterPro" id="IPR004713">
    <property type="entry name" value="CaH_exchang"/>
</dbReference>
<dbReference type="AlphaFoldDB" id="D2VZR1"/>
<dbReference type="OrthoDB" id="10266022at2759"/>
<dbReference type="InParanoid" id="D2VZR1"/>
<dbReference type="eggNOG" id="KOG1397">
    <property type="taxonomic scope" value="Eukaryota"/>
</dbReference>
<dbReference type="InterPro" id="IPR044880">
    <property type="entry name" value="NCX_ion-bd_dom_sf"/>
</dbReference>
<feature type="transmembrane region" description="Helical" evidence="8">
    <location>
        <begin position="289"/>
        <end position="316"/>
    </location>
</feature>
<keyword evidence="2" id="KW-0813">Transport</keyword>
<evidence type="ECO:0000256" key="5">
    <source>
        <dbReference type="ARBA" id="ARBA00023065"/>
    </source>
</evidence>
<feature type="transmembrane region" description="Helical" evidence="8">
    <location>
        <begin position="204"/>
        <end position="226"/>
    </location>
</feature>
<dbReference type="PANTHER" id="PTHR31503">
    <property type="entry name" value="VACUOLAR CALCIUM ION TRANSPORTER"/>
    <property type="match status" value="1"/>
</dbReference>
<evidence type="ECO:0000256" key="7">
    <source>
        <dbReference type="SAM" id="MobiDB-lite"/>
    </source>
</evidence>
<dbReference type="VEuPathDB" id="AmoebaDB:NAEGRDRAFT_81860"/>
<keyword evidence="4 8" id="KW-1133">Transmembrane helix</keyword>
<dbReference type="Gene3D" id="1.20.1420.30">
    <property type="entry name" value="NCX, central ion-binding region"/>
    <property type="match status" value="2"/>
</dbReference>
<keyword evidence="5" id="KW-0406">Ion transport</keyword>
<dbReference type="OMA" id="LVCFVSW"/>
<organism evidence="12">
    <name type="scientific">Naegleria gruberi</name>
    <name type="common">Amoeba</name>
    <dbReference type="NCBI Taxonomy" id="5762"/>
    <lineage>
        <taxon>Eukaryota</taxon>
        <taxon>Discoba</taxon>
        <taxon>Heterolobosea</taxon>
        <taxon>Tetramitia</taxon>
        <taxon>Eutetramitia</taxon>
        <taxon>Vahlkampfiidae</taxon>
        <taxon>Naegleria</taxon>
    </lineage>
</organism>
<feature type="transmembrane region" description="Helical" evidence="8">
    <location>
        <begin position="787"/>
        <end position="808"/>
    </location>
</feature>
<dbReference type="KEGG" id="ngr:NAEGRDRAFT_81860"/>
<feature type="transmembrane region" description="Helical" evidence="8">
    <location>
        <begin position="727"/>
        <end position="749"/>
    </location>
</feature>
<gene>
    <name evidence="11" type="ORF">NAEGRDRAFT_81860</name>
</gene>
<evidence type="ECO:0000256" key="4">
    <source>
        <dbReference type="ARBA" id="ARBA00022989"/>
    </source>
</evidence>
<proteinExistence type="predicted"/>
<feature type="transmembrane region" description="Helical" evidence="8">
    <location>
        <begin position="373"/>
        <end position="397"/>
    </location>
</feature>
<dbReference type="Pfam" id="PF01699">
    <property type="entry name" value="Na_Ca_ex"/>
    <property type="match status" value="2"/>
</dbReference>
<evidence type="ECO:0000256" key="6">
    <source>
        <dbReference type="ARBA" id="ARBA00023136"/>
    </source>
</evidence>
<feature type="domain" description="Sodium/calcium exchanger membrane region" evidence="9">
    <location>
        <begin position="405"/>
        <end position="530"/>
    </location>
</feature>